<dbReference type="EMBL" id="CP089291">
    <property type="protein sequence ID" value="UOF90510.1"/>
    <property type="molecule type" value="Genomic_DNA"/>
</dbReference>
<keyword evidence="2" id="KW-1185">Reference proteome</keyword>
<protein>
    <recommendedName>
        <fullName evidence="3">Toxin</fullName>
    </recommendedName>
</protein>
<accession>A0ABY4CRN6</accession>
<organism evidence="1 2">
    <name type="scientific">Fodinisporobacter ferrooxydans</name>
    <dbReference type="NCBI Taxonomy" id="2901836"/>
    <lineage>
        <taxon>Bacteria</taxon>
        <taxon>Bacillati</taxon>
        <taxon>Bacillota</taxon>
        <taxon>Bacilli</taxon>
        <taxon>Bacillales</taxon>
        <taxon>Alicyclobacillaceae</taxon>
        <taxon>Fodinisporobacter</taxon>
    </lineage>
</organism>
<dbReference type="Proteomes" id="UP000830167">
    <property type="component" value="Chromosome"/>
</dbReference>
<dbReference type="RefSeq" id="WP_347437206.1">
    <property type="nucleotide sequence ID" value="NZ_CP089291.1"/>
</dbReference>
<gene>
    <name evidence="1" type="ORF">LSG31_22070</name>
</gene>
<evidence type="ECO:0008006" key="3">
    <source>
        <dbReference type="Google" id="ProtNLM"/>
    </source>
</evidence>
<evidence type="ECO:0000313" key="2">
    <source>
        <dbReference type="Proteomes" id="UP000830167"/>
    </source>
</evidence>
<evidence type="ECO:0000313" key="1">
    <source>
        <dbReference type="EMBL" id="UOF90510.1"/>
    </source>
</evidence>
<name>A0ABY4CRN6_9BACL</name>
<proteinExistence type="predicted"/>
<sequence length="123" mass="14432">MASIEEINQFLSFAREYKAKNKLDFIKGPQEKYLLGELGISIKDAFAMLDLLTFENYYRGPSPDHAKPNQQVWEFGIEEVPADIYIKLTIRKTRNDLLFMSFHFAERPIVYPYKGKLKTTNEF</sequence>
<reference evidence="1" key="1">
    <citation type="submission" date="2021-12" db="EMBL/GenBank/DDBJ databases">
        <title>Alicyclobacillaceae gen. nov., sp. nov., isolated from chalcocite enrichment system.</title>
        <authorList>
            <person name="Jiang Z."/>
        </authorList>
    </citation>
    <scope>NUCLEOTIDE SEQUENCE</scope>
    <source>
        <strain evidence="1">MYW30-H2</strain>
    </source>
</reference>